<dbReference type="GO" id="GO:0005811">
    <property type="term" value="C:lipid droplet"/>
    <property type="evidence" value="ECO:0007669"/>
    <property type="project" value="TreeGrafter"/>
</dbReference>
<keyword evidence="1" id="KW-0812">Transmembrane</keyword>
<dbReference type="EMBL" id="OU899036">
    <property type="protein sequence ID" value="CAH1733230.1"/>
    <property type="molecule type" value="Genomic_DNA"/>
</dbReference>
<protein>
    <submittedName>
        <fullName evidence="2">Uncharacterized protein</fullName>
    </submittedName>
</protein>
<feature type="transmembrane region" description="Helical" evidence="1">
    <location>
        <begin position="20"/>
        <end position="42"/>
    </location>
</feature>
<keyword evidence="3" id="KW-1185">Reference proteome</keyword>
<reference evidence="2" key="1">
    <citation type="submission" date="2022-02" db="EMBL/GenBank/DDBJ databases">
        <authorList>
            <person name="King R."/>
        </authorList>
    </citation>
    <scope>NUCLEOTIDE SEQUENCE</scope>
</reference>
<dbReference type="InterPro" id="IPR051276">
    <property type="entry name" value="Saccharopine_DH-like_oxidrdct"/>
</dbReference>
<gene>
    <name evidence="2" type="ORF">APHIGO_LOCUS9573</name>
</gene>
<dbReference type="GO" id="GO:0005739">
    <property type="term" value="C:mitochondrion"/>
    <property type="evidence" value="ECO:0007669"/>
    <property type="project" value="TreeGrafter"/>
</dbReference>
<name>A0A9P0NR72_APHGO</name>
<reference evidence="2" key="2">
    <citation type="submission" date="2022-10" db="EMBL/GenBank/DDBJ databases">
        <authorList>
            <consortium name="ENA_rothamsted_submissions"/>
            <consortium name="culmorum"/>
            <person name="King R."/>
        </authorList>
    </citation>
    <scope>NUCLEOTIDE SEQUENCE</scope>
</reference>
<dbReference type="GO" id="GO:0005886">
    <property type="term" value="C:plasma membrane"/>
    <property type="evidence" value="ECO:0007669"/>
    <property type="project" value="TreeGrafter"/>
</dbReference>
<proteinExistence type="predicted"/>
<dbReference type="PANTHER" id="PTHR12286">
    <property type="entry name" value="SACCHAROPINE DEHYDROGENASE-LIKE OXIDOREDUCTASE"/>
    <property type="match status" value="1"/>
</dbReference>
<sequence>MPKPKKRLPYNFNARGYRVVSGLIPGILGLLMFLFLSILVIIQPIRSLFVQLPTFFTFGVSTSCGPGEKFVKNLCLTLTLIGYGTTSVKHPTNDQNNEKNDITASKKTITTVEIKNTNEFTSKAVILGAVTIIKDQINIPKGGVLTPAAAFRNTKFVEHLMNHDAAVFKVSHQPVLGRLSVNCTSSILVK</sequence>
<organism evidence="2 3">
    <name type="scientific">Aphis gossypii</name>
    <name type="common">Cotton aphid</name>
    <dbReference type="NCBI Taxonomy" id="80765"/>
    <lineage>
        <taxon>Eukaryota</taxon>
        <taxon>Metazoa</taxon>
        <taxon>Ecdysozoa</taxon>
        <taxon>Arthropoda</taxon>
        <taxon>Hexapoda</taxon>
        <taxon>Insecta</taxon>
        <taxon>Pterygota</taxon>
        <taxon>Neoptera</taxon>
        <taxon>Paraneoptera</taxon>
        <taxon>Hemiptera</taxon>
        <taxon>Sternorrhyncha</taxon>
        <taxon>Aphidomorpha</taxon>
        <taxon>Aphidoidea</taxon>
        <taxon>Aphididae</taxon>
        <taxon>Aphidini</taxon>
        <taxon>Aphis</taxon>
        <taxon>Aphis</taxon>
    </lineage>
</organism>
<dbReference type="AlphaFoldDB" id="A0A9P0NR72"/>
<evidence type="ECO:0000256" key="1">
    <source>
        <dbReference type="SAM" id="Phobius"/>
    </source>
</evidence>
<accession>A0A9P0NR72</accession>
<dbReference type="GO" id="GO:0009247">
    <property type="term" value="P:glycolipid biosynthetic process"/>
    <property type="evidence" value="ECO:0007669"/>
    <property type="project" value="TreeGrafter"/>
</dbReference>
<evidence type="ECO:0000313" key="3">
    <source>
        <dbReference type="Proteomes" id="UP001154329"/>
    </source>
</evidence>
<keyword evidence="1" id="KW-0472">Membrane</keyword>
<dbReference type="Proteomes" id="UP001154329">
    <property type="component" value="Chromosome 3"/>
</dbReference>
<keyword evidence="1" id="KW-1133">Transmembrane helix</keyword>
<evidence type="ECO:0000313" key="2">
    <source>
        <dbReference type="EMBL" id="CAH1733230.1"/>
    </source>
</evidence>
<dbReference type="PANTHER" id="PTHR12286:SF5">
    <property type="entry name" value="SACCHAROPINE DEHYDROGENASE-LIKE OXIDOREDUCTASE"/>
    <property type="match status" value="1"/>
</dbReference>